<evidence type="ECO:0000259" key="2">
    <source>
        <dbReference type="Pfam" id="PF20163"/>
    </source>
</evidence>
<evidence type="ECO:0000256" key="1">
    <source>
        <dbReference type="SAM" id="Phobius"/>
    </source>
</evidence>
<keyword evidence="1" id="KW-0472">Membrane</keyword>
<keyword evidence="1" id="KW-0812">Transmembrane</keyword>
<dbReference type="GeneID" id="31015926"/>
<dbReference type="RefSeq" id="XP_020134177.1">
    <property type="nucleotide sequence ID" value="XM_020275665.1"/>
</dbReference>
<proteinExistence type="predicted"/>
<dbReference type="STRING" id="236234.A0A1J9RAE5"/>
<feature type="domain" description="DUF6536" evidence="2">
    <location>
        <begin position="1"/>
        <end position="52"/>
    </location>
</feature>
<name>A0A1J9RAE5_9PEZI</name>
<dbReference type="PANTHER" id="PTHR35395">
    <property type="entry name" value="DUF6536 DOMAIN-CONTAINING PROTEIN"/>
    <property type="match status" value="1"/>
</dbReference>
<feature type="transmembrane region" description="Helical" evidence="1">
    <location>
        <begin position="470"/>
        <end position="490"/>
    </location>
</feature>
<dbReference type="OrthoDB" id="5429634at2759"/>
<dbReference type="Pfam" id="PF20163">
    <property type="entry name" value="DUF6536"/>
    <property type="match status" value="1"/>
</dbReference>
<accession>A0A1J9RAE5</accession>
<dbReference type="AlphaFoldDB" id="A0A1J9RAE5"/>
<reference evidence="3 4" key="1">
    <citation type="submission" date="2016-10" db="EMBL/GenBank/DDBJ databases">
        <title>Proteomics and genomics reveal pathogen-plant mechanisms compatible with a hemibiotrophic lifestyle of Diplodia corticola.</title>
        <authorList>
            <person name="Fernandes I."/>
            <person name="De Jonge R."/>
            <person name="Van De Peer Y."/>
            <person name="Devreese B."/>
            <person name="Alves A."/>
            <person name="Esteves A.C."/>
        </authorList>
    </citation>
    <scope>NUCLEOTIDE SEQUENCE [LARGE SCALE GENOMIC DNA]</scope>
    <source>
        <strain evidence="3 4">CBS 112549</strain>
    </source>
</reference>
<keyword evidence="1" id="KW-1133">Transmembrane helix</keyword>
<keyword evidence="4" id="KW-1185">Reference proteome</keyword>
<feature type="transmembrane region" description="Helical" evidence="1">
    <location>
        <begin position="410"/>
        <end position="431"/>
    </location>
</feature>
<evidence type="ECO:0000313" key="3">
    <source>
        <dbReference type="EMBL" id="OJD38566.1"/>
    </source>
</evidence>
<feature type="transmembrane region" description="Helical" evidence="1">
    <location>
        <begin position="590"/>
        <end position="610"/>
    </location>
</feature>
<dbReference type="InterPro" id="IPR046623">
    <property type="entry name" value="DUF6536"/>
</dbReference>
<dbReference type="PANTHER" id="PTHR35395:SF1">
    <property type="entry name" value="DUF6536 DOMAIN-CONTAINING PROTEIN"/>
    <property type="match status" value="1"/>
</dbReference>
<sequence length="680" mass="75490">MRNLRKIQRRKLYIWIILSLSSVPFHLLYNSVFYTSTVTYAYDIYIANEGFANGAPFDEDLFPSPPPEFDLPTNNATIRWPDGTVNETWNYIHYSTSPHDVRKLAAKGLSDQFERLDKDECMKHYANAILTGRRNLILVASNSPLDNLTFTGGIEYDLLTAGNYTSMSVSWSDVLHSPDVACGPPDSSQAILTQSLRFVSCRSNSSLYAVIPWERPLADNREVDYFQWICYQGGSDPSHWITGSSDCAAKAAWKDYLGERTWTVAGFEINHCLSERMPGECSLNVALPLLLSVMCSNVVKLIAIVAAALTIKENPLMTIGDAVASFVRERDETTSGMCNWSWKDVAQREKERSPKVDGSAYGAEIAGISMEQLTRRDESSEINGYLPVQSARPFSASKQRLYEASSKGRWKVSGFMLATAFSAISGLFYYSMFEFHRSGKARWIWEMGIGAVLPETLISGWNVATSGDQAIVQTVLIANLPQLLLSFLYFTMNSLVTNMSLASEWARFGQRRCGLRVSARRSIEQKSTYFLQLPYRLGVPLLCLSVSLHWMVSQSLFFVQIKGKNAVGAWFRLNNLTEADEIITCGYSPLGMLITLVILAILAGFALIIGSRRLEPGIPMAGSCSMAISAACHVPEGTSELSPVKWGVILDEQAGIREEHGHCSFSNGEVGSPIVGRMYA</sequence>
<dbReference type="Proteomes" id="UP000183809">
    <property type="component" value="Unassembled WGS sequence"/>
</dbReference>
<comment type="caution">
    <text evidence="3">The sequence shown here is derived from an EMBL/GenBank/DDBJ whole genome shotgun (WGS) entry which is preliminary data.</text>
</comment>
<gene>
    <name evidence="3" type="ORF">BKCO1_4000234</name>
</gene>
<evidence type="ECO:0000313" key="4">
    <source>
        <dbReference type="Proteomes" id="UP000183809"/>
    </source>
</evidence>
<dbReference type="EMBL" id="MNUE01000004">
    <property type="protein sequence ID" value="OJD38566.1"/>
    <property type="molecule type" value="Genomic_DNA"/>
</dbReference>
<organism evidence="3 4">
    <name type="scientific">Diplodia corticola</name>
    <dbReference type="NCBI Taxonomy" id="236234"/>
    <lineage>
        <taxon>Eukaryota</taxon>
        <taxon>Fungi</taxon>
        <taxon>Dikarya</taxon>
        <taxon>Ascomycota</taxon>
        <taxon>Pezizomycotina</taxon>
        <taxon>Dothideomycetes</taxon>
        <taxon>Dothideomycetes incertae sedis</taxon>
        <taxon>Botryosphaeriales</taxon>
        <taxon>Botryosphaeriaceae</taxon>
        <taxon>Diplodia</taxon>
    </lineage>
</organism>
<feature type="transmembrane region" description="Helical" evidence="1">
    <location>
        <begin position="443"/>
        <end position="464"/>
    </location>
</feature>
<feature type="transmembrane region" description="Helical" evidence="1">
    <location>
        <begin position="533"/>
        <end position="552"/>
    </location>
</feature>
<feature type="transmembrane region" description="Helical" evidence="1">
    <location>
        <begin position="12"/>
        <end position="29"/>
    </location>
</feature>
<protein>
    <recommendedName>
        <fullName evidence="2">DUF6536 domain-containing protein</fullName>
    </recommendedName>
</protein>